<feature type="domain" description="Core-binding (CB)" evidence="7">
    <location>
        <begin position="63"/>
        <end position="156"/>
    </location>
</feature>
<dbReference type="PANTHER" id="PTHR30349">
    <property type="entry name" value="PHAGE INTEGRASE-RELATED"/>
    <property type="match status" value="1"/>
</dbReference>
<evidence type="ECO:0000256" key="2">
    <source>
        <dbReference type="ARBA" id="ARBA00022908"/>
    </source>
</evidence>
<evidence type="ECO:0000256" key="4">
    <source>
        <dbReference type="ARBA" id="ARBA00023172"/>
    </source>
</evidence>
<evidence type="ECO:0000313" key="8">
    <source>
        <dbReference type="EMBL" id="CUV26865.1"/>
    </source>
</evidence>
<dbReference type="GO" id="GO:0015074">
    <property type="term" value="P:DNA integration"/>
    <property type="evidence" value="ECO:0007669"/>
    <property type="project" value="UniProtKB-KW"/>
</dbReference>
<feature type="domain" description="Tyr recombinase" evidence="6">
    <location>
        <begin position="179"/>
        <end position="361"/>
    </location>
</feature>
<dbReference type="Pfam" id="PF00589">
    <property type="entry name" value="Phage_integrase"/>
    <property type="match status" value="1"/>
</dbReference>
<dbReference type="AlphaFoldDB" id="A0A0S4UY57"/>
<dbReference type="CDD" id="cd00796">
    <property type="entry name" value="INT_Rci_Hp1_C"/>
    <property type="match status" value="1"/>
</dbReference>
<dbReference type="PROSITE" id="PS51900">
    <property type="entry name" value="CB"/>
    <property type="match status" value="1"/>
</dbReference>
<evidence type="ECO:0000256" key="1">
    <source>
        <dbReference type="ARBA" id="ARBA00008857"/>
    </source>
</evidence>
<organism evidence="8">
    <name type="scientific">Ralstonia solanacearum</name>
    <name type="common">Pseudomonas solanacearum</name>
    <dbReference type="NCBI Taxonomy" id="305"/>
    <lineage>
        <taxon>Bacteria</taxon>
        <taxon>Pseudomonadati</taxon>
        <taxon>Pseudomonadota</taxon>
        <taxon>Betaproteobacteria</taxon>
        <taxon>Burkholderiales</taxon>
        <taxon>Burkholderiaceae</taxon>
        <taxon>Ralstonia</taxon>
        <taxon>Ralstonia solanacearum species complex</taxon>
    </lineage>
</organism>
<sequence length="365" mass="41131">MGSIVTRKAPDGAVSYRAFVRRTVNGKQVGKSKVFRTKKEADQWMRDNESTAALTAIGTSTGPTFGALLDAFVVAPPTKGTRYWAASHIDFWRAELGVMKTREIDRGTINTCKAKLMAQQARHHTPDGTKETGKKLTPATVNRYLASLSSVMNFAVQRNIIDHHPMKAGQVRKEQESNGRRRILTQDEERRLYAACEASSWPMMRLFLRVCLTTGARKSEVLRLRWQDVDMARSVAWLHNTKNGDSRAMPLVSDVKASLADADKVRPLKSDYVFYDPRHPERPKEIAEVWKAVRKRAGLWQDRDDPLDQVVLHTTRHTTATKLVRSEKNLAKVQAVTGHKTLAMLSRYTHLDTDDAVDLAERALG</sequence>
<dbReference type="EMBL" id="LN899824">
    <property type="protein sequence ID" value="CUV26865.1"/>
    <property type="molecule type" value="Genomic_DNA"/>
</dbReference>
<dbReference type="SUPFAM" id="SSF56349">
    <property type="entry name" value="DNA breaking-rejoining enzymes"/>
    <property type="match status" value="1"/>
</dbReference>
<dbReference type="InterPro" id="IPR050090">
    <property type="entry name" value="Tyrosine_recombinase_XerCD"/>
</dbReference>
<dbReference type="InterPro" id="IPR010998">
    <property type="entry name" value="Integrase_recombinase_N"/>
</dbReference>
<evidence type="ECO:0000256" key="5">
    <source>
        <dbReference type="PROSITE-ProRule" id="PRU01248"/>
    </source>
</evidence>
<protein>
    <submittedName>
        <fullName evidence="8">Integrase family protein (Modular protein)</fullName>
    </submittedName>
</protein>
<evidence type="ECO:0000259" key="7">
    <source>
        <dbReference type="PROSITE" id="PS51900"/>
    </source>
</evidence>
<evidence type="ECO:0000256" key="3">
    <source>
        <dbReference type="ARBA" id="ARBA00023125"/>
    </source>
</evidence>
<dbReference type="GO" id="GO:0003677">
    <property type="term" value="F:DNA binding"/>
    <property type="evidence" value="ECO:0007669"/>
    <property type="project" value="UniProtKB-UniRule"/>
</dbReference>
<dbReference type="Gene3D" id="1.10.150.130">
    <property type="match status" value="1"/>
</dbReference>
<dbReference type="PROSITE" id="PS51898">
    <property type="entry name" value="TYR_RECOMBINASE"/>
    <property type="match status" value="1"/>
</dbReference>
<comment type="similarity">
    <text evidence="1">Belongs to the 'phage' integrase family.</text>
</comment>
<dbReference type="InterPro" id="IPR044068">
    <property type="entry name" value="CB"/>
</dbReference>
<dbReference type="InterPro" id="IPR011010">
    <property type="entry name" value="DNA_brk_join_enz"/>
</dbReference>
<proteinExistence type="inferred from homology"/>
<dbReference type="GO" id="GO:0006310">
    <property type="term" value="P:DNA recombination"/>
    <property type="evidence" value="ECO:0007669"/>
    <property type="project" value="UniProtKB-KW"/>
</dbReference>
<dbReference type="InterPro" id="IPR013762">
    <property type="entry name" value="Integrase-like_cat_sf"/>
</dbReference>
<keyword evidence="4" id="KW-0233">DNA recombination</keyword>
<dbReference type="PANTHER" id="PTHR30349:SF41">
    <property type="entry name" value="INTEGRASE_RECOMBINASE PROTEIN MJ0367-RELATED"/>
    <property type="match status" value="1"/>
</dbReference>
<accession>A0A0S4UY57</accession>
<keyword evidence="2" id="KW-0229">DNA integration</keyword>
<dbReference type="Gene3D" id="1.10.443.10">
    <property type="entry name" value="Intergrase catalytic core"/>
    <property type="match status" value="1"/>
</dbReference>
<dbReference type="InterPro" id="IPR002104">
    <property type="entry name" value="Integrase_catalytic"/>
</dbReference>
<reference evidence="8" key="1">
    <citation type="submission" date="2015-10" db="EMBL/GenBank/DDBJ databases">
        <authorList>
            <person name="Gilbert D.G."/>
        </authorList>
    </citation>
    <scope>NUCLEOTIDE SEQUENCE</scope>
    <source>
        <strain evidence="8">Phyl III-seqv23</strain>
    </source>
</reference>
<keyword evidence="3 5" id="KW-0238">DNA-binding</keyword>
<gene>
    <name evidence="8" type="ORF">RUN1985_v1_10063</name>
</gene>
<evidence type="ECO:0000259" key="6">
    <source>
        <dbReference type="PROSITE" id="PS51898"/>
    </source>
</evidence>
<name>A0A0S4UY57_RALSL</name>